<evidence type="ECO:0000259" key="8">
    <source>
        <dbReference type="Pfam" id="PF02096"/>
    </source>
</evidence>
<comment type="similarity">
    <text evidence="6">Belongs to the OXA1/ALB3/YidC family.</text>
</comment>
<dbReference type="Pfam" id="PF02096">
    <property type="entry name" value="60KD_IMP"/>
    <property type="match status" value="1"/>
</dbReference>
<keyword evidence="4 7" id="KW-1133">Transmembrane helix</keyword>
<organism evidence="9 10">
    <name type="scientific">Haematococcus lacustris</name>
    <name type="common">Green alga</name>
    <name type="synonym">Haematococcus pluvialis</name>
    <dbReference type="NCBI Taxonomy" id="44745"/>
    <lineage>
        <taxon>Eukaryota</taxon>
        <taxon>Viridiplantae</taxon>
        <taxon>Chlorophyta</taxon>
        <taxon>core chlorophytes</taxon>
        <taxon>Chlorophyceae</taxon>
        <taxon>CS clade</taxon>
        <taxon>Chlamydomonadales</taxon>
        <taxon>Haematococcaceae</taxon>
        <taxon>Haematococcus</taxon>
    </lineage>
</organism>
<dbReference type="PANTHER" id="PTHR12428">
    <property type="entry name" value="OXA1"/>
    <property type="match status" value="1"/>
</dbReference>
<comment type="similarity">
    <text evidence="2">Belongs to the OXA1/ALB3/YidC (TC 2.A.9.2) family.</text>
</comment>
<evidence type="ECO:0000256" key="2">
    <source>
        <dbReference type="ARBA" id="ARBA00010583"/>
    </source>
</evidence>
<evidence type="ECO:0000313" key="10">
    <source>
        <dbReference type="Proteomes" id="UP000485058"/>
    </source>
</evidence>
<dbReference type="GO" id="GO:0032977">
    <property type="term" value="F:membrane insertase activity"/>
    <property type="evidence" value="ECO:0007669"/>
    <property type="project" value="InterPro"/>
</dbReference>
<dbReference type="EMBL" id="BLLF01000067">
    <property type="protein sequence ID" value="GFH06986.1"/>
    <property type="molecule type" value="Genomic_DNA"/>
</dbReference>
<dbReference type="Proteomes" id="UP000485058">
    <property type="component" value="Unassembled WGS sequence"/>
</dbReference>
<dbReference type="GO" id="GO:0009535">
    <property type="term" value="C:chloroplast thylakoid membrane"/>
    <property type="evidence" value="ECO:0007669"/>
    <property type="project" value="TreeGrafter"/>
</dbReference>
<proteinExistence type="inferred from homology"/>
<dbReference type="GO" id="GO:0010027">
    <property type="term" value="P:thylakoid membrane organization"/>
    <property type="evidence" value="ECO:0007669"/>
    <property type="project" value="TreeGrafter"/>
</dbReference>
<evidence type="ECO:0000256" key="3">
    <source>
        <dbReference type="ARBA" id="ARBA00022692"/>
    </source>
</evidence>
<evidence type="ECO:0000256" key="4">
    <source>
        <dbReference type="ARBA" id="ARBA00022989"/>
    </source>
</evidence>
<keyword evidence="5 7" id="KW-0472">Membrane</keyword>
<dbReference type="GO" id="GO:0072598">
    <property type="term" value="P:protein localization to chloroplast"/>
    <property type="evidence" value="ECO:0007669"/>
    <property type="project" value="TreeGrafter"/>
</dbReference>
<dbReference type="AlphaFoldDB" id="A0A699YJ01"/>
<evidence type="ECO:0000256" key="5">
    <source>
        <dbReference type="ARBA" id="ARBA00023136"/>
    </source>
</evidence>
<dbReference type="InterPro" id="IPR001708">
    <property type="entry name" value="YidC/ALB3/OXA1/COX18"/>
</dbReference>
<accession>A0A699YJ01</accession>
<evidence type="ECO:0000256" key="6">
    <source>
        <dbReference type="RuleBase" id="RU003945"/>
    </source>
</evidence>
<dbReference type="InterPro" id="IPR028055">
    <property type="entry name" value="YidC/Oxa/ALB_C"/>
</dbReference>
<reference evidence="9 10" key="1">
    <citation type="submission" date="2020-02" db="EMBL/GenBank/DDBJ databases">
        <title>Draft genome sequence of Haematococcus lacustris strain NIES-144.</title>
        <authorList>
            <person name="Morimoto D."/>
            <person name="Nakagawa S."/>
            <person name="Yoshida T."/>
            <person name="Sawayama S."/>
        </authorList>
    </citation>
    <scope>NUCLEOTIDE SEQUENCE [LARGE SCALE GENOMIC DNA]</scope>
    <source>
        <strain evidence="9 10">NIES-144</strain>
    </source>
</reference>
<evidence type="ECO:0000256" key="1">
    <source>
        <dbReference type="ARBA" id="ARBA00004141"/>
    </source>
</evidence>
<comment type="caution">
    <text evidence="9">The sequence shown here is derived from an EMBL/GenBank/DDBJ whole genome shotgun (WGS) entry which is preliminary data.</text>
</comment>
<protein>
    <recommendedName>
        <fullName evidence="8">Membrane insertase YidC/Oxa/ALB C-terminal domain-containing protein</fullName>
    </recommendedName>
</protein>
<dbReference type="GO" id="GO:0051205">
    <property type="term" value="P:protein insertion into membrane"/>
    <property type="evidence" value="ECO:0007669"/>
    <property type="project" value="TreeGrafter"/>
</dbReference>
<dbReference type="PANTHER" id="PTHR12428:SF14">
    <property type="entry name" value="ALBINO3-LIKE PROTEIN 1, CHLOROPLASTIC"/>
    <property type="match status" value="1"/>
</dbReference>
<comment type="subcellular location">
    <subcellularLocation>
        <location evidence="1 6">Membrane</location>
        <topology evidence="1 6">Multi-pass membrane protein</topology>
    </subcellularLocation>
</comment>
<evidence type="ECO:0000256" key="7">
    <source>
        <dbReference type="SAM" id="Phobius"/>
    </source>
</evidence>
<evidence type="ECO:0000313" key="9">
    <source>
        <dbReference type="EMBL" id="GFH06986.1"/>
    </source>
</evidence>
<keyword evidence="10" id="KW-1185">Reference proteome</keyword>
<feature type="domain" description="Membrane insertase YidC/Oxa/ALB C-terminal" evidence="8">
    <location>
        <begin position="21"/>
        <end position="117"/>
    </location>
</feature>
<feature type="transmembrane region" description="Helical" evidence="7">
    <location>
        <begin position="81"/>
        <end position="102"/>
    </location>
</feature>
<keyword evidence="3 6" id="KW-0812">Transmembrane</keyword>
<sequence length="135" mass="13976">MALGFYWIPSLAGPTDLAHRGTAWLFPFVDGAPPIGWEQGLAYASLPALLVVAQYISSAVISPPVDPADPNANTTKVVSTLAPWMVAYFALNVPAGLGLYYLTNTVLTLAVQLYLRKLGGAKASDGGLGGKASAG</sequence>
<gene>
    <name evidence="9" type="ORF">HaLaN_01717</name>
</gene>
<name>A0A699YJ01_HAELA</name>